<sequence length="1040" mass="112679">MKITEFCVKKPIAVIMVVLLIGVLGVSAYLKLGADLLPSMNMPIITISTVYGGAGTEEIENDIVKPVEDAVSGISGIDNLNSGSSEGYGSTTITFKMGVDMNTAFLDVQQALGKVVLPTDAQKPVISKMDAKAAPIMMFSVSSSLPYSKLYDSTDVIKKSLEKVEGVGNVTLDGAYKKELVVNVDKVLLDKYGIAINTITSKLKSENLNIPAGQFKQGDSNQSIRVLAQFKDIKDAQNIQIPMANGGTIRLGEIADVKLDYPDKTEFVRLNGKNSIGIFVQKQSDANIVKTAAAVKKQLDVLKESIPKQTTLEVTTDSSSFITSSLKEVKSGLVEGVITTILVMFLFLRSTKSSLIIFIAIPTSLIGTVLMMSLFGFTLNMLSLLALSLCIGILVDDSVVVLENIQRHINLGKPLRQAVLDGRNEISMAAISITLCDVVVFGPISFMSGMMGQLFKQFGLTVVFAALFSLLVSFTLTPMLASKLLKKKENNSEVELRDKKIKKEGIVYKIKGIVDKLTDKFYSFYKKYLLFALDHRWQVVSIVSLILVLSIALIPLKLIKTEFTTATDQSAFKINIKLRADSDVKLTNDKVKEIEQHLKTIKEVNNYFTIVGNGNNEASAQINVNLVGKGSRKKGQAQIALEAREWSKRLTGIDISIDESSALGSAGKPIAINIMGPDKEVLKQLSIKVQNSIQGVPGIIDVSNNIQANQNQIAVEIDRIATAKYGIAPSEIAKALSATSHGGVDGGVFRENGDEYDVVVKLAKDQIVTMADLSTIKVANSAGLQFSLDQLAKIYMSDSPQQTLRLNRKEMGTISANIEGRPLGSITPEVEKKVSEITLPANYELDYGGDQKMMNESFVSLIQAMALSVMLVYMILVVLYESFLTPLLRMLSLPCGLIGALIGLAITGNALNIVSIIGLIMLDGLSAKSGTLLIDYTMTLMKTGMPLREALLESGVTRLRPIIMTTVTMIVGMLPSALATAEGSEFRVGMAVALIGGMITSTLISPVIIPVVYTIMDDFNEKFFSKKKKISNKKDEGVTL</sequence>
<dbReference type="RefSeq" id="WP_152753279.1">
    <property type="nucleotide sequence ID" value="NZ_SPSE01000043.1"/>
</dbReference>
<keyword evidence="1" id="KW-0812">Transmembrane</keyword>
<dbReference type="Pfam" id="PF00873">
    <property type="entry name" value="ACR_tran"/>
    <property type="match status" value="1"/>
</dbReference>
<dbReference type="Gene3D" id="1.20.1640.10">
    <property type="entry name" value="Multidrug efflux transporter AcrB transmembrane domain"/>
    <property type="match status" value="2"/>
</dbReference>
<dbReference type="InterPro" id="IPR027463">
    <property type="entry name" value="AcrB_DN_DC_subdom"/>
</dbReference>
<feature type="transmembrane region" description="Helical" evidence="1">
    <location>
        <begin position="426"/>
        <end position="446"/>
    </location>
</feature>
<feature type="transmembrane region" description="Helical" evidence="1">
    <location>
        <begin position="355"/>
        <end position="375"/>
    </location>
</feature>
<name>A0A5N7ISC7_9CLOT</name>
<dbReference type="Gene3D" id="3.30.70.1430">
    <property type="entry name" value="Multidrug efflux transporter AcrB pore domain"/>
    <property type="match status" value="2"/>
</dbReference>
<dbReference type="GO" id="GO:0042910">
    <property type="term" value="F:xenobiotic transmembrane transporter activity"/>
    <property type="evidence" value="ECO:0007669"/>
    <property type="project" value="TreeGrafter"/>
</dbReference>
<feature type="transmembrane region" description="Helical" evidence="1">
    <location>
        <begin position="990"/>
        <end position="1016"/>
    </location>
</feature>
<organism evidence="2 3">
    <name type="scientific">Clostridium estertheticum</name>
    <dbReference type="NCBI Taxonomy" id="238834"/>
    <lineage>
        <taxon>Bacteria</taxon>
        <taxon>Bacillati</taxon>
        <taxon>Bacillota</taxon>
        <taxon>Clostridia</taxon>
        <taxon>Eubacteriales</taxon>
        <taxon>Clostridiaceae</taxon>
        <taxon>Clostridium</taxon>
    </lineage>
</organism>
<feature type="transmembrane region" description="Helical" evidence="1">
    <location>
        <begin position="959"/>
        <end position="978"/>
    </location>
</feature>
<evidence type="ECO:0000256" key="1">
    <source>
        <dbReference type="SAM" id="Phobius"/>
    </source>
</evidence>
<dbReference type="InterPro" id="IPR001036">
    <property type="entry name" value="Acrflvin-R"/>
</dbReference>
<accession>A0A5N7ISC7</accession>
<dbReference type="EMBL" id="SPSF01000042">
    <property type="protein sequence ID" value="MPQ63883.1"/>
    <property type="molecule type" value="Genomic_DNA"/>
</dbReference>
<protein>
    <submittedName>
        <fullName evidence="2">Efflux RND transporter permease subunit</fullName>
    </submittedName>
</protein>
<dbReference type="SUPFAM" id="SSF82866">
    <property type="entry name" value="Multidrug efflux transporter AcrB transmembrane domain"/>
    <property type="match status" value="2"/>
</dbReference>
<dbReference type="SUPFAM" id="SSF82714">
    <property type="entry name" value="Multidrug efflux transporter AcrB TolC docking domain, DN and DC subdomains"/>
    <property type="match status" value="2"/>
</dbReference>
<comment type="caution">
    <text evidence="2">The sequence shown here is derived from an EMBL/GenBank/DDBJ whole genome shotgun (WGS) entry which is preliminary data.</text>
</comment>
<dbReference type="PANTHER" id="PTHR32063:SF0">
    <property type="entry name" value="SWARMING MOTILITY PROTEIN SWRC"/>
    <property type="match status" value="1"/>
</dbReference>
<feature type="transmembrane region" description="Helical" evidence="1">
    <location>
        <begin position="861"/>
        <end position="880"/>
    </location>
</feature>
<keyword evidence="1" id="KW-1133">Transmembrane helix</keyword>
<evidence type="ECO:0000313" key="3">
    <source>
        <dbReference type="Proteomes" id="UP000342249"/>
    </source>
</evidence>
<evidence type="ECO:0000313" key="2">
    <source>
        <dbReference type="EMBL" id="MPQ63883.1"/>
    </source>
</evidence>
<dbReference type="GO" id="GO:0005886">
    <property type="term" value="C:plasma membrane"/>
    <property type="evidence" value="ECO:0007669"/>
    <property type="project" value="TreeGrafter"/>
</dbReference>
<feature type="transmembrane region" description="Helical" evidence="1">
    <location>
        <begin position="329"/>
        <end position="348"/>
    </location>
</feature>
<feature type="transmembrane region" description="Helical" evidence="1">
    <location>
        <begin position="537"/>
        <end position="556"/>
    </location>
</feature>
<dbReference type="Gene3D" id="3.30.70.1440">
    <property type="entry name" value="Multidrug efflux transporter AcrB pore domain"/>
    <property type="match status" value="1"/>
</dbReference>
<dbReference type="Gene3D" id="3.30.70.1320">
    <property type="entry name" value="Multidrug efflux transporter AcrB pore domain like"/>
    <property type="match status" value="1"/>
</dbReference>
<dbReference type="Gene3D" id="3.30.2090.10">
    <property type="entry name" value="Multidrug efflux transporter AcrB TolC docking domain, DN and DC subdomains"/>
    <property type="match status" value="2"/>
</dbReference>
<dbReference type="SUPFAM" id="SSF82693">
    <property type="entry name" value="Multidrug efflux transporter AcrB pore domain, PN1, PN2, PC1 and PC2 subdomains"/>
    <property type="match status" value="3"/>
</dbReference>
<dbReference type="Proteomes" id="UP000342249">
    <property type="component" value="Unassembled WGS sequence"/>
</dbReference>
<dbReference type="AlphaFoldDB" id="A0A5N7ISC7"/>
<dbReference type="PANTHER" id="PTHR32063">
    <property type="match status" value="1"/>
</dbReference>
<proteinExistence type="predicted"/>
<dbReference type="PRINTS" id="PR00702">
    <property type="entry name" value="ACRIFLAVINRP"/>
</dbReference>
<feature type="transmembrane region" description="Helical" evidence="1">
    <location>
        <begin position="458"/>
        <end position="481"/>
    </location>
</feature>
<gene>
    <name evidence="2" type="ORF">E4V82_17440</name>
</gene>
<feature type="transmembrane region" description="Helical" evidence="1">
    <location>
        <begin position="12"/>
        <end position="30"/>
    </location>
</feature>
<reference evidence="2 3" key="1">
    <citation type="journal article" date="2019" name="Lett. Appl. Microbiol.">
        <title>A case of 'blown pack' spoilage of vacuum-packaged pork likely associated with Clostridium estertheticum in Canada.</title>
        <authorList>
            <person name="Zhang P."/>
            <person name="Ward P."/>
            <person name="McMullen L.M."/>
            <person name="Yang X."/>
        </authorList>
    </citation>
    <scope>NUCLEOTIDE SEQUENCE [LARGE SCALE GENOMIC DNA]</scope>
    <source>
        <strain evidence="2 3">MA19</strain>
    </source>
</reference>
<keyword evidence="1" id="KW-0472">Membrane</keyword>